<keyword evidence="1" id="KW-0645">Protease</keyword>
<dbReference type="PATRIC" id="fig|1359163.3.peg.378"/>
<dbReference type="SUPFAM" id="SSF55486">
    <property type="entry name" value="Metalloproteases ('zincins'), catalytic domain"/>
    <property type="match status" value="1"/>
</dbReference>
<reference evidence="3 4" key="1">
    <citation type="submission" date="2015-02" db="EMBL/GenBank/DDBJ databases">
        <title>Genome Sequencing of Rickettsiales.</title>
        <authorList>
            <person name="Daugherty S.C."/>
            <person name="Su Q."/>
            <person name="Abolude K."/>
            <person name="Beier-Sexton M."/>
            <person name="Carlyon J.A."/>
            <person name="Carter R."/>
            <person name="Day N.P."/>
            <person name="Dumler S.J."/>
            <person name="Dyachenko V."/>
            <person name="Godinez A."/>
            <person name="Kurtti T.J."/>
            <person name="Lichay M."/>
            <person name="Mullins K.E."/>
            <person name="Ott S."/>
            <person name="Pappas-Brown V."/>
            <person name="Paris D.H."/>
            <person name="Patel P."/>
            <person name="Richards A.L."/>
            <person name="Sadzewicz L."/>
            <person name="Sears K."/>
            <person name="Seidman D."/>
            <person name="Sengamalay N."/>
            <person name="Stenos J."/>
            <person name="Tallon L.J."/>
            <person name="Vincent G."/>
            <person name="Fraser C.M."/>
            <person name="Munderloh U."/>
            <person name="Dunning-Hotopp J.C."/>
        </authorList>
    </citation>
    <scope>NUCLEOTIDE SEQUENCE [LARGE SCALE GENOMIC DNA]</scope>
    <source>
        <strain evidence="3 4">RAC413</strain>
    </source>
</reference>
<keyword evidence="2" id="KW-0862">Zinc</keyword>
<dbReference type="STRING" id="1359163.NLO413_0387"/>
<keyword evidence="1 3" id="KW-0121">Carboxypeptidase</keyword>
<keyword evidence="1" id="KW-0482">Metalloprotease</keyword>
<dbReference type="PROSITE" id="PS52034">
    <property type="entry name" value="PEPTIDASE_M32"/>
    <property type="match status" value="1"/>
</dbReference>
<name>A0A0F3NQ24_9RICK</name>
<comment type="caution">
    <text evidence="3">The sequence shown here is derived from an EMBL/GenBank/DDBJ whole genome shotgun (WGS) entry which is preliminary data.</text>
</comment>
<accession>A0A0F3NQ24</accession>
<sequence length="489" mass="57253">MKHYKFLEQVFSRINNIDDTIRLLECSTMDLDSKIERINTLQEIRYEIITDDMIDEMINFSLNNKKKLNDWELANLNHMHRAYQHNKNVPVNLIKDLFKAKVNCGQQWELFRNKNSSLKDVMGNLSEVVKLVSDMSSIRSTSLKMNNKYDAVLSMYDADLSEKKIDEVFTDIGAFLRQFVHEAIEKQNHSRVYYAKSVDEDKQKAFGNYCLSLFGIQNDVIFTKASCNNYVVKEKYEFIVRYDELNYKCGIENLLKNIGYFLYELNLPKQWANQLVGRYSGSIMYEAQGMLMSCHLMHDKGFINYIAPSVKKFLSLRGKVSSCENIYSYFTRIQPSTLFDESDEVTFLAHVMLRYTLEKEMINDDLQVKDLPDAWFQGIKYYFNLTSNDDFDQLMQDGYWINGLFGYIPCMAISAIVAAQIFDTIKKCDTEILEEVSKGNFKNLFIWLSKNLHSYGAKYNSMALLQKVTKQSLNVDFYKNYLINKYLNI</sequence>
<dbReference type="AlphaFoldDB" id="A0A0F3NQ24"/>
<organism evidence="3 4">
    <name type="scientific">Candidatus Neoehrlichia procyonis str. RAC413</name>
    <dbReference type="NCBI Taxonomy" id="1359163"/>
    <lineage>
        <taxon>Bacteria</taxon>
        <taxon>Pseudomonadati</taxon>
        <taxon>Pseudomonadota</taxon>
        <taxon>Alphaproteobacteria</taxon>
        <taxon>Rickettsiales</taxon>
        <taxon>Anaplasmataceae</taxon>
        <taxon>Candidatus Neoehrlichia</taxon>
    </lineage>
</organism>
<dbReference type="PIRSF" id="PIRSF006615">
    <property type="entry name" value="Zn_crbxpep_Taq"/>
    <property type="match status" value="1"/>
</dbReference>
<comment type="similarity">
    <text evidence="1">Belongs to the peptidase M32 family.</text>
</comment>
<dbReference type="InterPro" id="IPR001333">
    <property type="entry name" value="Peptidase_M32_Taq"/>
</dbReference>
<dbReference type="RefSeq" id="WP_045808826.1">
    <property type="nucleotide sequence ID" value="NZ_LANX01000001.1"/>
</dbReference>
<proteinExistence type="inferred from homology"/>
<comment type="catalytic activity">
    <reaction evidence="1">
        <text>Release of a C-terminal amino acid with broad specificity, except for -Pro.</text>
        <dbReference type="EC" id="3.4.17.19"/>
    </reaction>
</comment>
<keyword evidence="1" id="KW-0378">Hydrolase</keyword>
<comment type="cofactor">
    <cofactor evidence="2">
        <name>Zn(2+)</name>
        <dbReference type="ChEBI" id="CHEBI:29105"/>
    </cofactor>
    <text evidence="2">Binds 1 zinc ion per subunit.</text>
</comment>
<keyword evidence="4" id="KW-1185">Reference proteome</keyword>
<dbReference type="Pfam" id="PF02074">
    <property type="entry name" value="Peptidase_M32"/>
    <property type="match status" value="1"/>
</dbReference>
<dbReference type="Proteomes" id="UP000033562">
    <property type="component" value="Unassembled WGS sequence"/>
</dbReference>
<dbReference type="Gene3D" id="1.10.1370.30">
    <property type="match status" value="1"/>
</dbReference>
<keyword evidence="1 2" id="KW-0479">Metal-binding</keyword>
<dbReference type="GO" id="GO:0046872">
    <property type="term" value="F:metal ion binding"/>
    <property type="evidence" value="ECO:0007669"/>
    <property type="project" value="UniProtKB-KW"/>
</dbReference>
<dbReference type="OrthoDB" id="9772308at2"/>
<gene>
    <name evidence="3" type="ORF">NLO413_0387</name>
</gene>
<evidence type="ECO:0000256" key="2">
    <source>
        <dbReference type="PIRSR" id="PIRSR006615-1"/>
    </source>
</evidence>
<dbReference type="GO" id="GO:0006508">
    <property type="term" value="P:proteolysis"/>
    <property type="evidence" value="ECO:0007669"/>
    <property type="project" value="UniProtKB-UniRule"/>
</dbReference>
<feature type="binding site" evidence="2">
    <location>
        <position position="286"/>
    </location>
    <ligand>
        <name>Zn(2+)</name>
        <dbReference type="ChEBI" id="CHEBI:29105"/>
        <note>catalytic</note>
    </ligand>
</feature>
<dbReference type="EC" id="3.4.17.19" evidence="1"/>
<evidence type="ECO:0000313" key="4">
    <source>
        <dbReference type="Proteomes" id="UP000033562"/>
    </source>
</evidence>
<dbReference type="PANTHER" id="PTHR34217:SF1">
    <property type="entry name" value="CARBOXYPEPTIDASE 1"/>
    <property type="match status" value="1"/>
</dbReference>
<dbReference type="PRINTS" id="PR00998">
    <property type="entry name" value="CRBOXYPTASET"/>
</dbReference>
<dbReference type="EMBL" id="LANX01000001">
    <property type="protein sequence ID" value="KJV69014.1"/>
    <property type="molecule type" value="Genomic_DNA"/>
</dbReference>
<protein>
    <recommendedName>
        <fullName evidence="1">Metal-dependent carboxypeptidase</fullName>
        <ecNumber evidence="1">3.4.17.19</ecNumber>
    </recommendedName>
</protein>
<dbReference type="PANTHER" id="PTHR34217">
    <property type="entry name" value="METAL-DEPENDENT CARBOXYPEPTIDASE"/>
    <property type="match status" value="1"/>
</dbReference>
<dbReference type="GO" id="GO:0004181">
    <property type="term" value="F:metallocarboxypeptidase activity"/>
    <property type="evidence" value="ECO:0007669"/>
    <property type="project" value="UniProtKB-UniRule"/>
</dbReference>
<evidence type="ECO:0000313" key="3">
    <source>
        <dbReference type="EMBL" id="KJV69014.1"/>
    </source>
</evidence>
<comment type="function">
    <text evidence="1">Broad specificity carboxypetidase that releases amino acids sequentially from the C-terminus, including neutral, aromatic, polar and basic residues.</text>
</comment>
<evidence type="ECO:0000256" key="1">
    <source>
        <dbReference type="PIRNR" id="PIRNR006615"/>
    </source>
</evidence>